<feature type="transmembrane region" description="Helical" evidence="2">
    <location>
        <begin position="265"/>
        <end position="287"/>
    </location>
</feature>
<dbReference type="VEuPathDB" id="ToxoDB:CSUI_003593"/>
<feature type="compositionally biased region" description="Polar residues" evidence="1">
    <location>
        <begin position="1"/>
        <end position="18"/>
    </location>
</feature>
<evidence type="ECO:0000256" key="1">
    <source>
        <dbReference type="SAM" id="MobiDB-lite"/>
    </source>
</evidence>
<organism evidence="3 4">
    <name type="scientific">Cystoisospora suis</name>
    <dbReference type="NCBI Taxonomy" id="483139"/>
    <lineage>
        <taxon>Eukaryota</taxon>
        <taxon>Sar</taxon>
        <taxon>Alveolata</taxon>
        <taxon>Apicomplexa</taxon>
        <taxon>Conoidasida</taxon>
        <taxon>Coccidia</taxon>
        <taxon>Eucoccidiorida</taxon>
        <taxon>Eimeriorina</taxon>
        <taxon>Sarcocystidae</taxon>
        <taxon>Cystoisospora</taxon>
    </lineage>
</organism>
<protein>
    <submittedName>
        <fullName evidence="3">Transmembrane protein</fullName>
    </submittedName>
</protein>
<accession>A0A2C6L4Y6</accession>
<feature type="transmembrane region" description="Helical" evidence="2">
    <location>
        <begin position="299"/>
        <end position="320"/>
    </location>
</feature>
<feature type="region of interest" description="Disordered" evidence="1">
    <location>
        <begin position="519"/>
        <end position="539"/>
    </location>
</feature>
<dbReference type="GeneID" id="94427000"/>
<comment type="caution">
    <text evidence="3">The sequence shown here is derived from an EMBL/GenBank/DDBJ whole genome shotgun (WGS) entry which is preliminary data.</text>
</comment>
<proteinExistence type="predicted"/>
<sequence>MEVQSHVPSSRGGQSYIRSPSAPRTYHSATSQRTQVAAHPFRGVYQARQTTRHRPPASIPVARSSAEAAAACSSHCPRILVAAAQQLLLITHAIALLLIGREVYVQTTDSSSVLGLSSHLTKLPSIVLTAPFSGTSEAGAVLVSGNKLATKPGESYGTGEQGHSTSSASPADFYLPQLSLCSGLVFLGGCLSCLILLFAPVTSLPYMRLCMIHRNNRVLAAQEGVYTPSLLTEIVPEIVMAILGAFVLFGFVLSEQQICKHIAECISVIFLSSSLKGASPSSGFFSVFSHSPVPEVSSVAPFVSLLAAAAMCGCAYGLLLPYFSSTLIAIVSFFSLAFAISVPFFPFPSSASAFSTPPPSLIYFLPPSFLPCFTLGALLVVFCCIKHYRKYCGIMCPEERWLSSVRIGITVCIFSCAVTATLSFFSSLDPGTAGPTTWAPFGSPEALSRMQPFLPRVSTCCGAICALLLVLSIIHTLMVYFSIQYSAVGLRLQGAFFSLFNLPSIVPTDADGNPELSAVPGLSQCMPSPDEEAGPGTPYQSSAPAVPLLLLPGSPLPQHMRPGQQLYSMPSQPKPTSTTSGVAQQLLPGYMRGEGASGTSSYYYAGDTRGVDDDRRGVMMVRTDVGTSHTVGGSRYHV</sequence>
<feature type="transmembrane region" description="Helical" evidence="2">
    <location>
        <begin position="327"/>
        <end position="349"/>
    </location>
</feature>
<dbReference type="OrthoDB" id="427982at2759"/>
<feature type="region of interest" description="Disordered" evidence="1">
    <location>
        <begin position="1"/>
        <end position="35"/>
    </location>
</feature>
<feature type="transmembrane region" description="Helical" evidence="2">
    <location>
        <begin position="234"/>
        <end position="253"/>
    </location>
</feature>
<gene>
    <name evidence="3" type="ORF">CSUI_003593</name>
</gene>
<evidence type="ECO:0000313" key="4">
    <source>
        <dbReference type="Proteomes" id="UP000221165"/>
    </source>
</evidence>
<name>A0A2C6L4Y6_9APIC</name>
<feature type="transmembrane region" description="Helical" evidence="2">
    <location>
        <begin position="453"/>
        <end position="481"/>
    </location>
</feature>
<feature type="transmembrane region" description="Helical" evidence="2">
    <location>
        <begin position="178"/>
        <end position="199"/>
    </location>
</feature>
<feature type="transmembrane region" description="Helical" evidence="2">
    <location>
        <begin position="405"/>
        <end position="425"/>
    </location>
</feature>
<dbReference type="Proteomes" id="UP000221165">
    <property type="component" value="Unassembled WGS sequence"/>
</dbReference>
<evidence type="ECO:0000313" key="3">
    <source>
        <dbReference type="EMBL" id="PHJ22556.1"/>
    </source>
</evidence>
<dbReference type="EMBL" id="MIGC01001631">
    <property type="protein sequence ID" value="PHJ22556.1"/>
    <property type="molecule type" value="Genomic_DNA"/>
</dbReference>
<feature type="transmembrane region" description="Helical" evidence="2">
    <location>
        <begin position="361"/>
        <end position="385"/>
    </location>
</feature>
<keyword evidence="2" id="KW-0472">Membrane</keyword>
<dbReference type="RefSeq" id="XP_067924233.1">
    <property type="nucleotide sequence ID" value="XM_068063789.1"/>
</dbReference>
<keyword evidence="2" id="KW-1133">Transmembrane helix</keyword>
<keyword evidence="4" id="KW-1185">Reference proteome</keyword>
<reference evidence="3 4" key="1">
    <citation type="journal article" date="2017" name="Int. J. Parasitol.">
        <title>The genome of the protozoan parasite Cystoisospora suis and a reverse vaccinology approach to identify vaccine candidates.</title>
        <authorList>
            <person name="Palmieri N."/>
            <person name="Shrestha A."/>
            <person name="Ruttkowski B."/>
            <person name="Beck T."/>
            <person name="Vogl C."/>
            <person name="Tomley F."/>
            <person name="Blake D.P."/>
            <person name="Joachim A."/>
        </authorList>
    </citation>
    <scope>NUCLEOTIDE SEQUENCE [LARGE SCALE GENOMIC DNA]</scope>
    <source>
        <strain evidence="3 4">Wien I</strain>
    </source>
</reference>
<keyword evidence="2 3" id="KW-0812">Transmembrane</keyword>
<evidence type="ECO:0000256" key="2">
    <source>
        <dbReference type="SAM" id="Phobius"/>
    </source>
</evidence>
<dbReference type="AlphaFoldDB" id="A0A2C6L4Y6"/>